<dbReference type="NCBIfam" id="TIGR01830">
    <property type="entry name" value="3oxo_ACP_reduc"/>
    <property type="match status" value="1"/>
</dbReference>
<protein>
    <recommendedName>
        <fullName evidence="5">3-oxoacyl-[acyl-carrier-protein] reductase</fullName>
        <ecNumber evidence="5">1.1.1.100</ecNumber>
    </recommendedName>
</protein>
<dbReference type="AlphaFoldDB" id="A0AA42CFT9"/>
<dbReference type="PANTHER" id="PTHR42879:SF2">
    <property type="entry name" value="3-OXOACYL-[ACYL-CARRIER-PROTEIN] REDUCTASE FABG"/>
    <property type="match status" value="1"/>
</dbReference>
<dbReference type="GO" id="GO:0006633">
    <property type="term" value="P:fatty acid biosynthetic process"/>
    <property type="evidence" value="ECO:0007669"/>
    <property type="project" value="UniProtKB-KW"/>
</dbReference>
<evidence type="ECO:0000256" key="1">
    <source>
        <dbReference type="ARBA" id="ARBA00006484"/>
    </source>
</evidence>
<dbReference type="GO" id="GO:0051287">
    <property type="term" value="F:NAD binding"/>
    <property type="evidence" value="ECO:0007669"/>
    <property type="project" value="UniProtKB-UniRule"/>
</dbReference>
<evidence type="ECO:0000256" key="2">
    <source>
        <dbReference type="ARBA" id="ARBA00023002"/>
    </source>
</evidence>
<keyword evidence="5" id="KW-0444">Lipid biosynthesis</keyword>
<evidence type="ECO:0000313" key="8">
    <source>
        <dbReference type="Proteomes" id="UP001165679"/>
    </source>
</evidence>
<feature type="binding site" evidence="4">
    <location>
        <position position="185"/>
    </location>
    <ligand>
        <name>NADP(+)</name>
        <dbReference type="ChEBI" id="CHEBI:58349"/>
    </ligand>
</feature>
<dbReference type="NCBIfam" id="NF005559">
    <property type="entry name" value="PRK07231.1"/>
    <property type="match status" value="1"/>
</dbReference>
<keyword evidence="5" id="KW-0443">Lipid metabolism</keyword>
<dbReference type="InterPro" id="IPR050259">
    <property type="entry name" value="SDR"/>
</dbReference>
<dbReference type="InterPro" id="IPR002347">
    <property type="entry name" value="SDR_fam"/>
</dbReference>
<dbReference type="PANTHER" id="PTHR42879">
    <property type="entry name" value="3-OXOACYL-(ACYL-CARRIER-PROTEIN) REDUCTASE"/>
    <property type="match status" value="1"/>
</dbReference>
<feature type="binding site" evidence="4">
    <location>
        <position position="87"/>
    </location>
    <ligand>
        <name>NADP(+)</name>
        <dbReference type="ChEBI" id="CHEBI:58349"/>
    </ligand>
</feature>
<dbReference type="Gene3D" id="3.40.50.720">
    <property type="entry name" value="NAD(P)-binding Rossmann-like Domain"/>
    <property type="match status" value="1"/>
</dbReference>
<organism evidence="7 8">
    <name type="scientific">Limobrevibacterium gyesilva</name>
    <dbReference type="NCBI Taxonomy" id="2991712"/>
    <lineage>
        <taxon>Bacteria</taxon>
        <taxon>Pseudomonadati</taxon>
        <taxon>Pseudomonadota</taxon>
        <taxon>Alphaproteobacteria</taxon>
        <taxon>Acetobacterales</taxon>
        <taxon>Acetobacteraceae</taxon>
        <taxon>Limobrevibacterium</taxon>
    </lineage>
</organism>
<name>A0AA42CFT9_9PROT</name>
<dbReference type="EC" id="1.1.1.100" evidence="5"/>
<evidence type="ECO:0000256" key="3">
    <source>
        <dbReference type="PIRSR" id="PIRSR611284-1"/>
    </source>
</evidence>
<keyword evidence="4 5" id="KW-0521">NADP</keyword>
<evidence type="ECO:0000313" key="7">
    <source>
        <dbReference type="EMBL" id="MCW3473135.1"/>
    </source>
</evidence>
<comment type="pathway">
    <text evidence="5">Lipid metabolism; fatty acid biosynthesis.</text>
</comment>
<dbReference type="Pfam" id="PF13561">
    <property type="entry name" value="adh_short_C2"/>
    <property type="match status" value="1"/>
</dbReference>
<dbReference type="PROSITE" id="PS00061">
    <property type="entry name" value="ADH_SHORT"/>
    <property type="match status" value="1"/>
</dbReference>
<keyword evidence="5" id="KW-0275">Fatty acid biosynthesis</keyword>
<dbReference type="PRINTS" id="PR00081">
    <property type="entry name" value="GDHRDH"/>
</dbReference>
<dbReference type="FunFam" id="3.40.50.720:FF:000173">
    <property type="entry name" value="3-oxoacyl-[acyl-carrier protein] reductase"/>
    <property type="match status" value="1"/>
</dbReference>
<sequence>MFQLDGKAALVTGASGGIGAAIARTLHGLGASVALSGTRREALETLAAELGSRAHVCPADLKDPAAPDALVAAAEAAAGPLHILVNNAGFTRDMLALRMKDEDWQAVLDVDLTAPFRLSRAALKGMLRRRAGRIIAIGSIVGATGNPGQANYAAAKAGLTGMTKALAQEVGSRGVTVNMVAPGFIETPMTDALSDAQKAKLSEAIPLGRMGKPEDVAAAVAYLASDEAGWVTGATLHVNGGMAML</sequence>
<dbReference type="Proteomes" id="UP001165679">
    <property type="component" value="Unassembled WGS sequence"/>
</dbReference>
<comment type="function">
    <text evidence="5">Catalyzes the NADPH-dependent reduction of beta-ketoacyl-ACP substrates to beta-hydroxyacyl-ACP products, the first reductive step in the elongation cycle of fatty acid biosynthesis.</text>
</comment>
<dbReference type="InterPro" id="IPR036291">
    <property type="entry name" value="NAD(P)-bd_dom_sf"/>
</dbReference>
<dbReference type="GO" id="GO:0004316">
    <property type="term" value="F:3-oxoacyl-[acyl-carrier-protein] reductase (NADPH) activity"/>
    <property type="evidence" value="ECO:0007669"/>
    <property type="project" value="UniProtKB-UniRule"/>
</dbReference>
<reference evidence="7" key="1">
    <citation type="submission" date="2022-09" db="EMBL/GenBank/DDBJ databases">
        <title>Rhodovastum sp. nov. RN2-1 isolated from soil in Seongnam, South Korea.</title>
        <authorList>
            <person name="Le N.T."/>
        </authorList>
    </citation>
    <scope>NUCLEOTIDE SEQUENCE</scope>
    <source>
        <strain evidence="7">RN2-1</strain>
    </source>
</reference>
<comment type="subunit">
    <text evidence="5">Homotetramer.</text>
</comment>
<dbReference type="NCBIfam" id="NF009466">
    <property type="entry name" value="PRK12826.1-2"/>
    <property type="match status" value="1"/>
</dbReference>
<dbReference type="InterPro" id="IPR020904">
    <property type="entry name" value="Sc_DH/Rdtase_CS"/>
</dbReference>
<reference evidence="7" key="2">
    <citation type="submission" date="2022-10" db="EMBL/GenBank/DDBJ databases">
        <authorList>
            <person name="Trinh H.N."/>
        </authorList>
    </citation>
    <scope>NUCLEOTIDE SEQUENCE</scope>
    <source>
        <strain evidence="7">RN2-1</strain>
    </source>
</reference>
<dbReference type="EMBL" id="JAPDNT010000001">
    <property type="protein sequence ID" value="MCW3473135.1"/>
    <property type="molecule type" value="Genomic_DNA"/>
</dbReference>
<comment type="catalytic activity">
    <reaction evidence="5">
        <text>a (3R)-hydroxyacyl-[ACP] + NADP(+) = a 3-oxoacyl-[ACP] + NADPH + H(+)</text>
        <dbReference type="Rhea" id="RHEA:17397"/>
        <dbReference type="Rhea" id="RHEA-COMP:9916"/>
        <dbReference type="Rhea" id="RHEA-COMP:9945"/>
        <dbReference type="ChEBI" id="CHEBI:15378"/>
        <dbReference type="ChEBI" id="CHEBI:57783"/>
        <dbReference type="ChEBI" id="CHEBI:58349"/>
        <dbReference type="ChEBI" id="CHEBI:78776"/>
        <dbReference type="ChEBI" id="CHEBI:78827"/>
        <dbReference type="EC" id="1.1.1.100"/>
    </reaction>
</comment>
<dbReference type="RefSeq" id="WP_264711714.1">
    <property type="nucleotide sequence ID" value="NZ_JAPDNT010000001.1"/>
</dbReference>
<dbReference type="SUPFAM" id="SSF51735">
    <property type="entry name" value="NAD(P)-binding Rossmann-fold domains"/>
    <property type="match status" value="1"/>
</dbReference>
<evidence type="ECO:0000256" key="4">
    <source>
        <dbReference type="PIRSR" id="PIRSR611284-2"/>
    </source>
</evidence>
<proteinExistence type="inferred from homology"/>
<dbReference type="InterPro" id="IPR057326">
    <property type="entry name" value="KR_dom"/>
</dbReference>
<keyword evidence="8" id="KW-1185">Reference proteome</keyword>
<feature type="domain" description="Ketoreductase" evidence="6">
    <location>
        <begin position="7"/>
        <end position="188"/>
    </location>
</feature>
<gene>
    <name evidence="7" type="primary">fabG</name>
    <name evidence="7" type="ORF">OL599_00955</name>
</gene>
<evidence type="ECO:0000259" key="6">
    <source>
        <dbReference type="SMART" id="SM00822"/>
    </source>
</evidence>
<dbReference type="SMART" id="SM00822">
    <property type="entry name" value="PKS_KR"/>
    <property type="match status" value="1"/>
</dbReference>
<evidence type="ECO:0000256" key="5">
    <source>
        <dbReference type="RuleBase" id="RU366074"/>
    </source>
</evidence>
<comment type="caution">
    <text evidence="7">The sequence shown here is derived from an EMBL/GenBank/DDBJ whole genome shotgun (WGS) entry which is preliminary data.</text>
</comment>
<dbReference type="PRINTS" id="PR00080">
    <property type="entry name" value="SDRFAMILY"/>
</dbReference>
<feature type="binding site" evidence="4">
    <location>
        <position position="38"/>
    </location>
    <ligand>
        <name>NADP(+)</name>
        <dbReference type="ChEBI" id="CHEBI:58349"/>
    </ligand>
</feature>
<feature type="binding site" evidence="4">
    <location>
        <begin position="152"/>
        <end position="156"/>
    </location>
    <ligand>
        <name>NADP(+)</name>
        <dbReference type="ChEBI" id="CHEBI:58349"/>
    </ligand>
</feature>
<accession>A0AA42CFT9</accession>
<dbReference type="InterPro" id="IPR011284">
    <property type="entry name" value="3oxo_ACP_reduc"/>
</dbReference>
<keyword evidence="5" id="KW-0276">Fatty acid metabolism</keyword>
<feature type="active site" description="Proton acceptor" evidence="3">
    <location>
        <position position="152"/>
    </location>
</feature>
<dbReference type="CDD" id="cd05333">
    <property type="entry name" value="BKR_SDR_c"/>
    <property type="match status" value="1"/>
</dbReference>
<keyword evidence="2 5" id="KW-0560">Oxidoreductase</keyword>
<comment type="similarity">
    <text evidence="1 5">Belongs to the short-chain dehydrogenases/reductases (SDR) family.</text>
</comment>